<evidence type="ECO:0000313" key="1">
    <source>
        <dbReference type="EMBL" id="MFC5818536.1"/>
    </source>
</evidence>
<accession>A0ABW1BYY0</accession>
<dbReference type="EMBL" id="JBHSNW010000014">
    <property type="protein sequence ID" value="MFC5818536.1"/>
    <property type="molecule type" value="Genomic_DNA"/>
</dbReference>
<protein>
    <recommendedName>
        <fullName evidence="3">OmpR/PhoB-type domain-containing protein</fullName>
    </recommendedName>
</protein>
<proteinExistence type="predicted"/>
<name>A0ABW1BYY0_9ACTN</name>
<dbReference type="InterPro" id="IPR016032">
    <property type="entry name" value="Sig_transdc_resp-reg_C-effctor"/>
</dbReference>
<dbReference type="RefSeq" id="WP_308249252.1">
    <property type="nucleotide sequence ID" value="NZ_JAHKRN010000085.1"/>
</dbReference>
<dbReference type="SUPFAM" id="SSF46894">
    <property type="entry name" value="C-terminal effector domain of the bipartite response regulators"/>
    <property type="match status" value="1"/>
</dbReference>
<comment type="caution">
    <text evidence="1">The sequence shown here is derived from an EMBL/GenBank/DDBJ whole genome shotgun (WGS) entry which is preliminary data.</text>
</comment>
<evidence type="ECO:0008006" key="3">
    <source>
        <dbReference type="Google" id="ProtNLM"/>
    </source>
</evidence>
<dbReference type="Proteomes" id="UP001596096">
    <property type="component" value="Unassembled WGS sequence"/>
</dbReference>
<keyword evidence="2" id="KW-1185">Reference proteome</keyword>
<reference evidence="2" key="1">
    <citation type="journal article" date="2019" name="Int. J. Syst. Evol. Microbiol.">
        <title>The Global Catalogue of Microorganisms (GCM) 10K type strain sequencing project: providing services to taxonomists for standard genome sequencing and annotation.</title>
        <authorList>
            <consortium name="The Broad Institute Genomics Platform"/>
            <consortium name="The Broad Institute Genome Sequencing Center for Infectious Disease"/>
            <person name="Wu L."/>
            <person name="Ma J."/>
        </authorList>
    </citation>
    <scope>NUCLEOTIDE SEQUENCE [LARGE SCALE GENOMIC DNA]</scope>
    <source>
        <strain evidence="2">CGMCC 4.7106</strain>
    </source>
</reference>
<gene>
    <name evidence="1" type="ORF">ACFPUY_25835</name>
</gene>
<sequence>MRKTVSGGPRLTPTEWHILEILLRNPGKLHPRHLITEPGMGYRHTP</sequence>
<organism evidence="1 2">
    <name type="scientific">Nonomuraea harbinensis</name>
    <dbReference type="NCBI Taxonomy" id="1286938"/>
    <lineage>
        <taxon>Bacteria</taxon>
        <taxon>Bacillati</taxon>
        <taxon>Actinomycetota</taxon>
        <taxon>Actinomycetes</taxon>
        <taxon>Streptosporangiales</taxon>
        <taxon>Streptosporangiaceae</taxon>
        <taxon>Nonomuraea</taxon>
    </lineage>
</organism>
<evidence type="ECO:0000313" key="2">
    <source>
        <dbReference type="Proteomes" id="UP001596096"/>
    </source>
</evidence>